<evidence type="ECO:0000256" key="5">
    <source>
        <dbReference type="ARBA" id="ARBA00022723"/>
    </source>
</evidence>
<dbReference type="AlphaFoldDB" id="C5KXT7"/>
<keyword evidence="9 17" id="KW-0269">Exonuclease</keyword>
<evidence type="ECO:0000256" key="3">
    <source>
        <dbReference type="ARBA" id="ARBA00022553"/>
    </source>
</evidence>
<dbReference type="PANTHER" id="PTHR11081:SF8">
    <property type="entry name" value="EXONUCLEASE 1"/>
    <property type="match status" value="1"/>
</dbReference>
<comment type="subcellular location">
    <subcellularLocation>
        <location evidence="1 17">Nucleus</location>
    </subcellularLocation>
</comment>
<dbReference type="SMART" id="SM00484">
    <property type="entry name" value="XPGI"/>
    <property type="match status" value="1"/>
</dbReference>
<keyword evidence="10 17" id="KW-0460">Magnesium</keyword>
<dbReference type="InterPro" id="IPR044752">
    <property type="entry name" value="PIN-like_EXO1"/>
</dbReference>
<evidence type="ECO:0000256" key="1">
    <source>
        <dbReference type="ARBA" id="ARBA00004123"/>
    </source>
</evidence>
<keyword evidence="17" id="KW-0228">DNA excision</keyword>
<dbReference type="GeneID" id="9039195"/>
<dbReference type="SMART" id="SM00485">
    <property type="entry name" value="XPGN"/>
    <property type="match status" value="1"/>
</dbReference>
<keyword evidence="16" id="KW-0802">TPR repeat</keyword>
<organism evidence="21">
    <name type="scientific">Perkinsus marinus (strain ATCC 50983 / TXsc)</name>
    <dbReference type="NCBI Taxonomy" id="423536"/>
    <lineage>
        <taxon>Eukaryota</taxon>
        <taxon>Sar</taxon>
        <taxon>Alveolata</taxon>
        <taxon>Perkinsozoa</taxon>
        <taxon>Perkinsea</taxon>
        <taxon>Perkinsida</taxon>
        <taxon>Perkinsidae</taxon>
        <taxon>Perkinsus</taxon>
    </lineage>
</organism>
<evidence type="ECO:0000256" key="10">
    <source>
        <dbReference type="ARBA" id="ARBA00022842"/>
    </source>
</evidence>
<dbReference type="SUPFAM" id="SSF47807">
    <property type="entry name" value="5' to 3' exonuclease, C-terminal subdomain"/>
    <property type="match status" value="1"/>
</dbReference>
<evidence type="ECO:0000256" key="17">
    <source>
        <dbReference type="RuleBase" id="RU910737"/>
    </source>
</evidence>
<keyword evidence="6" id="KW-0255">Endonuclease</keyword>
<dbReference type="OrthoDB" id="26491at2759"/>
<dbReference type="FunFam" id="3.40.50.1010:FF:000111">
    <property type="entry name" value="Exonuclease 1"/>
    <property type="match status" value="1"/>
</dbReference>
<dbReference type="PROSITE" id="PS50005">
    <property type="entry name" value="TPR"/>
    <property type="match status" value="1"/>
</dbReference>
<comment type="function">
    <text evidence="17">5'-&gt;3' double-stranded DNA exonuclease which may also possess a cryptic 3'-&gt;5' double-stranded DNA exonuclease activity. Functions in DNA mismatch repair.</text>
</comment>
<dbReference type="GO" id="GO:0046872">
    <property type="term" value="F:metal ion binding"/>
    <property type="evidence" value="ECO:0007669"/>
    <property type="project" value="UniProtKB-UniRule"/>
</dbReference>
<dbReference type="CDD" id="cd09908">
    <property type="entry name" value="H3TH_EXO1"/>
    <property type="match status" value="1"/>
</dbReference>
<dbReference type="GO" id="GO:0003677">
    <property type="term" value="F:DNA binding"/>
    <property type="evidence" value="ECO:0007669"/>
    <property type="project" value="UniProtKB-UniRule"/>
</dbReference>
<dbReference type="InterPro" id="IPR008918">
    <property type="entry name" value="HhH2"/>
</dbReference>
<protein>
    <recommendedName>
        <fullName evidence="17">Exonuclease 1</fullName>
        <ecNumber evidence="17">3.1.-.-</ecNumber>
    </recommendedName>
</protein>
<keyword evidence="12 17" id="KW-0238">DNA-binding</keyword>
<dbReference type="CDD" id="cd09857">
    <property type="entry name" value="PIN_EXO1"/>
    <property type="match status" value="1"/>
</dbReference>
<evidence type="ECO:0000256" key="11">
    <source>
        <dbReference type="ARBA" id="ARBA00022881"/>
    </source>
</evidence>
<keyword evidence="8 17" id="KW-0378">Hydrolase</keyword>
<dbReference type="Gene3D" id="1.10.150.20">
    <property type="entry name" value="5' to 3' exonuclease, C-terminal subdomain"/>
    <property type="match status" value="1"/>
</dbReference>
<keyword evidence="14 17" id="KW-0234">DNA repair</keyword>
<dbReference type="InterPro" id="IPR037315">
    <property type="entry name" value="EXO1_H3TH"/>
</dbReference>
<evidence type="ECO:0000313" key="21">
    <source>
        <dbReference type="Proteomes" id="UP000007800"/>
    </source>
</evidence>
<dbReference type="InterPro" id="IPR006084">
    <property type="entry name" value="XPG/Rad2"/>
</dbReference>
<evidence type="ECO:0000256" key="13">
    <source>
        <dbReference type="ARBA" id="ARBA00023128"/>
    </source>
</evidence>
<dbReference type="Pfam" id="PF00867">
    <property type="entry name" value="XPG_I"/>
    <property type="match status" value="1"/>
</dbReference>
<keyword evidence="13" id="KW-0496">Mitochondrion</keyword>
<dbReference type="Proteomes" id="UP000007800">
    <property type="component" value="Unassembled WGS sequence"/>
</dbReference>
<dbReference type="InterPro" id="IPR036279">
    <property type="entry name" value="5-3_exonuclease_C_sf"/>
</dbReference>
<evidence type="ECO:0000256" key="7">
    <source>
        <dbReference type="ARBA" id="ARBA00022763"/>
    </source>
</evidence>
<evidence type="ECO:0000256" key="14">
    <source>
        <dbReference type="ARBA" id="ARBA00023204"/>
    </source>
</evidence>
<dbReference type="GO" id="GO:0005634">
    <property type="term" value="C:nucleus"/>
    <property type="evidence" value="ECO:0007669"/>
    <property type="project" value="UniProtKB-SubCell"/>
</dbReference>
<feature type="domain" description="XPG N-terminal" evidence="19">
    <location>
        <begin position="1"/>
        <end position="104"/>
    </location>
</feature>
<evidence type="ECO:0000259" key="18">
    <source>
        <dbReference type="SMART" id="SM00484"/>
    </source>
</evidence>
<dbReference type="GO" id="GO:0017108">
    <property type="term" value="F:5'-flap endonuclease activity"/>
    <property type="evidence" value="ECO:0007669"/>
    <property type="project" value="TreeGrafter"/>
</dbReference>
<accession>C5KXT7</accession>
<dbReference type="GO" id="GO:0006281">
    <property type="term" value="P:DNA repair"/>
    <property type="evidence" value="ECO:0007669"/>
    <property type="project" value="UniProtKB-UniRule"/>
</dbReference>
<evidence type="ECO:0000256" key="2">
    <source>
        <dbReference type="ARBA" id="ARBA00010563"/>
    </source>
</evidence>
<dbReference type="Gene3D" id="3.40.50.1010">
    <property type="entry name" value="5'-nuclease"/>
    <property type="match status" value="1"/>
</dbReference>
<evidence type="ECO:0000256" key="16">
    <source>
        <dbReference type="PROSITE-ProRule" id="PRU00339"/>
    </source>
</evidence>
<dbReference type="InParanoid" id="C5KXT7"/>
<dbReference type="SMART" id="SM00279">
    <property type="entry name" value="HhH2"/>
    <property type="match status" value="1"/>
</dbReference>
<name>C5KXT7_PERM5</name>
<evidence type="ECO:0000313" key="20">
    <source>
        <dbReference type="EMBL" id="EER10811.1"/>
    </source>
</evidence>
<reference evidence="20 21" key="1">
    <citation type="submission" date="2008-07" db="EMBL/GenBank/DDBJ databases">
        <authorList>
            <person name="El-Sayed N."/>
            <person name="Caler E."/>
            <person name="Inman J."/>
            <person name="Amedeo P."/>
            <person name="Hass B."/>
            <person name="Wortman J."/>
        </authorList>
    </citation>
    <scope>NUCLEOTIDE SEQUENCE [LARGE SCALE GENOMIC DNA]</scope>
    <source>
        <strain evidence="21">ATCC 50983 / TXsc</strain>
    </source>
</reference>
<dbReference type="InterPro" id="IPR029060">
    <property type="entry name" value="PIN-like_dom_sf"/>
</dbReference>
<evidence type="ECO:0000256" key="4">
    <source>
        <dbReference type="ARBA" id="ARBA00022722"/>
    </source>
</evidence>
<feature type="domain" description="XPG-I" evidence="18">
    <location>
        <begin position="145"/>
        <end position="218"/>
    </location>
</feature>
<dbReference type="InterPro" id="IPR019734">
    <property type="entry name" value="TPR_rpt"/>
</dbReference>
<evidence type="ECO:0000256" key="12">
    <source>
        <dbReference type="ARBA" id="ARBA00023125"/>
    </source>
</evidence>
<proteinExistence type="inferred from homology"/>
<dbReference type="EMBL" id="GG677256">
    <property type="protein sequence ID" value="EER10811.1"/>
    <property type="molecule type" value="Genomic_DNA"/>
</dbReference>
<keyword evidence="15 17" id="KW-0539">Nucleus</keyword>
<dbReference type="SUPFAM" id="SSF88723">
    <property type="entry name" value="PIN domain-like"/>
    <property type="match status" value="1"/>
</dbReference>
<dbReference type="PANTHER" id="PTHR11081">
    <property type="entry name" value="FLAP ENDONUCLEASE FAMILY MEMBER"/>
    <property type="match status" value="1"/>
</dbReference>
<dbReference type="InterPro" id="IPR006086">
    <property type="entry name" value="XPG-I_dom"/>
</dbReference>
<keyword evidence="7 17" id="KW-0227">DNA damage</keyword>
<keyword evidence="21" id="KW-1185">Reference proteome</keyword>
<evidence type="ECO:0000256" key="6">
    <source>
        <dbReference type="ARBA" id="ARBA00022759"/>
    </source>
</evidence>
<dbReference type="GO" id="GO:0035312">
    <property type="term" value="F:5'-3' DNA exonuclease activity"/>
    <property type="evidence" value="ECO:0007669"/>
    <property type="project" value="UniProtKB-UniRule"/>
</dbReference>
<dbReference type="RefSeq" id="XP_002779016.1">
    <property type="nucleotide sequence ID" value="XM_002778970.1"/>
</dbReference>
<evidence type="ECO:0000256" key="15">
    <source>
        <dbReference type="ARBA" id="ARBA00023242"/>
    </source>
</evidence>
<gene>
    <name evidence="20" type="ORF">Pmar_PMAR000854</name>
</gene>
<dbReference type="Pfam" id="PF00752">
    <property type="entry name" value="XPG_N"/>
    <property type="match status" value="1"/>
</dbReference>
<sequence>MGINGLLKSLEQLQRPICQDLSEYRDKRIAVDTYVWLHRGLQAGNAAMDVVTGKPTSLHLNYCVRRLEVLLSAGVAEVVLVFDGCPLPAKLGVEDERQKRRQEARELGLEYRKAGNHAAARKMFTRAADVTPDMAAELISLIRGRKFGPRVRWIIAPYEADAQLAYLALNGLVDAVISEDSDLLPFGCPHVIYKLDLVAGSGPVVCEGNPDFLRTLISFPQDSFLHYCVLAGCDYLPSVTGMGPKKAYGFVLRGGPSISRIMNLAQIAGLEFPEGYADMFERALLTFRHQTVWCPSSRRLRPLLDVDEDMHYAAELRQFWGKYQFDSPK</sequence>
<comment type="similarity">
    <text evidence="2 17">Belongs to the XPG/RAD2 endonuclease family. EXO1 subfamily.</text>
</comment>
<dbReference type="EC" id="3.1.-.-" evidence="17"/>
<keyword evidence="11 17" id="KW-0267">Excision nuclease</keyword>
<keyword evidence="4 17" id="KW-0540">Nuclease</keyword>
<dbReference type="InterPro" id="IPR006085">
    <property type="entry name" value="XPG_DNA_repair_N"/>
</dbReference>
<evidence type="ECO:0000259" key="19">
    <source>
        <dbReference type="SMART" id="SM00485"/>
    </source>
</evidence>
<keyword evidence="3" id="KW-0597">Phosphoprotein</keyword>
<dbReference type="PRINTS" id="PR00853">
    <property type="entry name" value="XPGRADSUPER"/>
</dbReference>
<dbReference type="OMA" id="DVQFRAM"/>
<evidence type="ECO:0000256" key="8">
    <source>
        <dbReference type="ARBA" id="ARBA00022801"/>
    </source>
</evidence>
<comment type="cofactor">
    <cofactor evidence="17">
        <name>Mg(2+)</name>
        <dbReference type="ChEBI" id="CHEBI:18420"/>
    </cofactor>
    <text evidence="17">Binds 2 magnesium ions per subunit. They probably participate in the reaction catalyzed by the enzyme. May bind an additional third magnesium ion after substrate binding.</text>
</comment>
<keyword evidence="5 17" id="KW-0479">Metal-binding</keyword>
<feature type="repeat" description="TPR" evidence="16">
    <location>
        <begin position="101"/>
        <end position="134"/>
    </location>
</feature>
<evidence type="ECO:0000256" key="9">
    <source>
        <dbReference type="ARBA" id="ARBA00022839"/>
    </source>
</evidence>